<evidence type="ECO:0000256" key="2">
    <source>
        <dbReference type="ARBA" id="ARBA00022475"/>
    </source>
</evidence>
<dbReference type="SMART" id="SM00304">
    <property type="entry name" value="HAMP"/>
    <property type="match status" value="1"/>
</dbReference>
<evidence type="ECO:0000256" key="9">
    <source>
        <dbReference type="PROSITE-ProRule" id="PRU00284"/>
    </source>
</evidence>
<dbReference type="PANTHER" id="PTHR32089">
    <property type="entry name" value="METHYL-ACCEPTING CHEMOTAXIS PROTEIN MCPB"/>
    <property type="match status" value="1"/>
</dbReference>
<keyword evidence="6 11" id="KW-0472">Membrane</keyword>
<evidence type="ECO:0000256" key="4">
    <source>
        <dbReference type="ARBA" id="ARBA00022692"/>
    </source>
</evidence>
<feature type="domain" description="HAMP" evidence="13">
    <location>
        <begin position="307"/>
        <end position="365"/>
    </location>
</feature>
<dbReference type="CDD" id="cd06225">
    <property type="entry name" value="HAMP"/>
    <property type="match status" value="1"/>
</dbReference>
<dbReference type="Proteomes" id="UP000198718">
    <property type="component" value="Unassembled WGS sequence"/>
</dbReference>
<evidence type="ECO:0000256" key="3">
    <source>
        <dbReference type="ARBA" id="ARBA00022500"/>
    </source>
</evidence>
<dbReference type="InterPro" id="IPR004089">
    <property type="entry name" value="MCPsignal_dom"/>
</dbReference>
<organism evidence="14 15">
    <name type="scientific">Natronincola ferrireducens</name>
    <dbReference type="NCBI Taxonomy" id="393762"/>
    <lineage>
        <taxon>Bacteria</taxon>
        <taxon>Bacillati</taxon>
        <taxon>Bacillota</taxon>
        <taxon>Clostridia</taxon>
        <taxon>Peptostreptococcales</taxon>
        <taxon>Natronincolaceae</taxon>
        <taxon>Natronincola</taxon>
    </lineage>
</organism>
<evidence type="ECO:0000256" key="7">
    <source>
        <dbReference type="ARBA" id="ARBA00023224"/>
    </source>
</evidence>
<evidence type="ECO:0000259" key="12">
    <source>
        <dbReference type="PROSITE" id="PS50111"/>
    </source>
</evidence>
<dbReference type="STRING" id="393762.SAMN05660472_03025"/>
<evidence type="ECO:0000313" key="15">
    <source>
        <dbReference type="Proteomes" id="UP000198718"/>
    </source>
</evidence>
<dbReference type="Gene3D" id="6.10.340.10">
    <property type="match status" value="1"/>
</dbReference>
<accession>A0A1G9J6Y2</accession>
<evidence type="ECO:0000256" key="1">
    <source>
        <dbReference type="ARBA" id="ARBA00004651"/>
    </source>
</evidence>
<dbReference type="GO" id="GO:0006935">
    <property type="term" value="P:chemotaxis"/>
    <property type="evidence" value="ECO:0007669"/>
    <property type="project" value="UniProtKB-KW"/>
</dbReference>
<reference evidence="14 15" key="1">
    <citation type="submission" date="2016-10" db="EMBL/GenBank/DDBJ databases">
        <authorList>
            <person name="de Groot N.N."/>
        </authorList>
    </citation>
    <scope>NUCLEOTIDE SEQUENCE [LARGE SCALE GENOMIC DNA]</scope>
    <source>
        <strain evidence="14 15">DSM 18346</strain>
    </source>
</reference>
<dbReference type="Pfam" id="PF00672">
    <property type="entry name" value="HAMP"/>
    <property type="match status" value="1"/>
</dbReference>
<dbReference type="SMART" id="SM00283">
    <property type="entry name" value="MA"/>
    <property type="match status" value="1"/>
</dbReference>
<dbReference type="GO" id="GO:0005886">
    <property type="term" value="C:plasma membrane"/>
    <property type="evidence" value="ECO:0007669"/>
    <property type="project" value="UniProtKB-SubCell"/>
</dbReference>
<keyword evidence="2" id="KW-1003">Cell membrane</keyword>
<feature type="domain" description="Methyl-accepting transducer" evidence="12">
    <location>
        <begin position="384"/>
        <end position="641"/>
    </location>
</feature>
<feature type="coiled-coil region" evidence="10">
    <location>
        <begin position="588"/>
        <end position="615"/>
    </location>
</feature>
<keyword evidence="7 9" id="KW-0807">Transducer</keyword>
<keyword evidence="4 11" id="KW-0812">Transmembrane</keyword>
<feature type="transmembrane region" description="Helical" evidence="11">
    <location>
        <begin position="286"/>
        <end position="305"/>
    </location>
</feature>
<evidence type="ECO:0000256" key="6">
    <source>
        <dbReference type="ARBA" id="ARBA00023136"/>
    </source>
</evidence>
<dbReference type="PANTHER" id="PTHR32089:SF112">
    <property type="entry name" value="LYSOZYME-LIKE PROTEIN-RELATED"/>
    <property type="match status" value="1"/>
</dbReference>
<dbReference type="Pfam" id="PF02743">
    <property type="entry name" value="dCache_1"/>
    <property type="match status" value="1"/>
</dbReference>
<evidence type="ECO:0000256" key="5">
    <source>
        <dbReference type="ARBA" id="ARBA00022989"/>
    </source>
</evidence>
<evidence type="ECO:0000313" key="14">
    <source>
        <dbReference type="EMBL" id="SDL33101.1"/>
    </source>
</evidence>
<dbReference type="InterPro" id="IPR003660">
    <property type="entry name" value="HAMP_dom"/>
</dbReference>
<sequence length="670" mass="74324">MRTLKTQFIVIFTVLILGLTATLGFVTVRMVSKNLIESCYGELRLLSEERADYIKSIVDGHIFYIEAIAQNNKIINEDIPWEEKVSYFEEEAKRTGYIQYSFADKNGDAIVFNQQRDALNIKNEDYYQKAMSGKSSISDIIISDVTNEPIVIVASPVIKNNEIYGVFYGVKEGTFLCDIASNVKYGETGFQIIINHKGTTIGHANRNLVINQSNIIQNAKENPSFQSLADLIENTILKREVGNGDYEYEGIKNAVGFSPIEGTPWIIVFGLEIDEALREVKAFNNLFIILSIIILLVGVIITYFVSSKITKPIVSITDKINQLANLDFTINGDVNADKYFNRKDEIGSMTRALEEMRDNIAKFIMKTSGSSEKVVETSKKLTVISSQSAMSAEEVAKTVENIAAGANSQAKDTEVSALSVEEMGTLLEKNKDYTKKLNNTAKDIEKEKEEGFSILKDLVLKTKESNIASEDIYEVILSNNQSAEKIEEASTIIHSIADQTNLLALNAAIEAARSGEQGRGFAVVAEEIRKLAEQSNNFIVEIKTLIVELKTNSQNAVNKMNEVKGISVEQSQSVNQTEEKFKRIANSIEVTNDIIKKLNESAEAMNEKKSKLIDLIQNLSAIAQENAAGTEEASASIEEQSTNIEKISNASEDLAHIAEELQSIISKFKI</sequence>
<dbReference type="GO" id="GO:0007165">
    <property type="term" value="P:signal transduction"/>
    <property type="evidence" value="ECO:0007669"/>
    <property type="project" value="UniProtKB-KW"/>
</dbReference>
<dbReference type="Gene3D" id="1.10.287.950">
    <property type="entry name" value="Methyl-accepting chemotaxis protein"/>
    <property type="match status" value="1"/>
</dbReference>
<dbReference type="AlphaFoldDB" id="A0A1G9J6Y2"/>
<keyword evidence="5 11" id="KW-1133">Transmembrane helix</keyword>
<proteinExistence type="inferred from homology"/>
<dbReference type="Gene3D" id="3.30.450.20">
    <property type="entry name" value="PAS domain"/>
    <property type="match status" value="1"/>
</dbReference>
<dbReference type="PROSITE" id="PS50111">
    <property type="entry name" value="CHEMOTAXIS_TRANSDUC_2"/>
    <property type="match status" value="1"/>
</dbReference>
<dbReference type="PROSITE" id="PS50885">
    <property type="entry name" value="HAMP"/>
    <property type="match status" value="1"/>
</dbReference>
<evidence type="ECO:0000256" key="10">
    <source>
        <dbReference type="SAM" id="Coils"/>
    </source>
</evidence>
<dbReference type="CDD" id="cd12912">
    <property type="entry name" value="PDC2_MCP_like"/>
    <property type="match status" value="1"/>
</dbReference>
<evidence type="ECO:0000256" key="8">
    <source>
        <dbReference type="ARBA" id="ARBA00029447"/>
    </source>
</evidence>
<dbReference type="OrthoDB" id="9814363at2"/>
<gene>
    <name evidence="14" type="ORF">SAMN05660472_03025</name>
</gene>
<dbReference type="Pfam" id="PF00015">
    <property type="entry name" value="MCPsignal"/>
    <property type="match status" value="1"/>
</dbReference>
<comment type="subcellular location">
    <subcellularLocation>
        <location evidence="1">Cell membrane</location>
        <topology evidence="1">Multi-pass membrane protein</topology>
    </subcellularLocation>
</comment>
<evidence type="ECO:0000256" key="11">
    <source>
        <dbReference type="SAM" id="Phobius"/>
    </source>
</evidence>
<protein>
    <submittedName>
        <fullName evidence="14">Methyl-accepting chemotaxis sensory transducer with Cache sensor</fullName>
    </submittedName>
</protein>
<keyword evidence="15" id="KW-1185">Reference proteome</keyword>
<name>A0A1G9J6Y2_9FIRM</name>
<comment type="similarity">
    <text evidence="8">Belongs to the methyl-accepting chemotaxis (MCP) protein family.</text>
</comment>
<evidence type="ECO:0000259" key="13">
    <source>
        <dbReference type="PROSITE" id="PS50885"/>
    </source>
</evidence>
<dbReference type="InterPro" id="IPR033479">
    <property type="entry name" value="dCache_1"/>
</dbReference>
<dbReference type="EMBL" id="FNFP01000017">
    <property type="protein sequence ID" value="SDL33101.1"/>
    <property type="molecule type" value="Genomic_DNA"/>
</dbReference>
<dbReference type="SUPFAM" id="SSF58104">
    <property type="entry name" value="Methyl-accepting chemotaxis protein (MCP) signaling domain"/>
    <property type="match status" value="1"/>
</dbReference>
<dbReference type="RefSeq" id="WP_090555107.1">
    <property type="nucleotide sequence ID" value="NZ_FNFP01000017.1"/>
</dbReference>
<keyword evidence="10" id="KW-0175">Coiled coil</keyword>
<keyword evidence="3" id="KW-0145">Chemotaxis</keyword>